<feature type="domain" description="Reverse transcriptase" evidence="2">
    <location>
        <begin position="877"/>
        <end position="1000"/>
    </location>
</feature>
<evidence type="ECO:0008006" key="5">
    <source>
        <dbReference type="Google" id="ProtNLM"/>
    </source>
</evidence>
<accession>A0AAW2UVH2</accession>
<dbReference type="Pfam" id="PF13966">
    <property type="entry name" value="zf-RVT"/>
    <property type="match status" value="1"/>
</dbReference>
<protein>
    <recommendedName>
        <fullName evidence="5">Reverse transcriptase domain-containing protein</fullName>
    </recommendedName>
</protein>
<organism evidence="4">
    <name type="scientific">Sesamum latifolium</name>
    <dbReference type="NCBI Taxonomy" id="2727402"/>
    <lineage>
        <taxon>Eukaryota</taxon>
        <taxon>Viridiplantae</taxon>
        <taxon>Streptophyta</taxon>
        <taxon>Embryophyta</taxon>
        <taxon>Tracheophyta</taxon>
        <taxon>Spermatophyta</taxon>
        <taxon>Magnoliopsida</taxon>
        <taxon>eudicotyledons</taxon>
        <taxon>Gunneridae</taxon>
        <taxon>Pentapetalae</taxon>
        <taxon>asterids</taxon>
        <taxon>lamiids</taxon>
        <taxon>Lamiales</taxon>
        <taxon>Pedaliaceae</taxon>
        <taxon>Sesamum</taxon>
    </lineage>
</organism>
<dbReference type="EMBL" id="JACGWN010000011">
    <property type="protein sequence ID" value="KAL0420749.1"/>
    <property type="molecule type" value="Genomic_DNA"/>
</dbReference>
<dbReference type="PANTHER" id="PTHR46890:SF48">
    <property type="entry name" value="RNA-DIRECTED DNA POLYMERASE"/>
    <property type="match status" value="1"/>
</dbReference>
<dbReference type="PANTHER" id="PTHR46890">
    <property type="entry name" value="NON-LTR RETROLELEMENT REVERSE TRANSCRIPTASE-LIKE PROTEIN-RELATED"/>
    <property type="match status" value="1"/>
</dbReference>
<sequence>MHDPWHPLGPLIHRFPNGPRVTGIPLESKVSLVINEHGWSWPLITDIEHMEIVDHLPRLEDSDGVRWNSTTGEFTISDAYRLFQPPGPTVGWHVLLRGLSRIPRNCFILWLAILERLSTLDRTWWTGLDSTCVLCSRGETESHSHLFFQCEYARTCLRILEAEVRFRLPRISWQHTVLWSARRWRGKHPWNAVSRALLASLVYHIWMERNKRRFGNESTIPERTAWLCIEQIQLLILGAKLKYGTTKGDPAAGVETGDDLDIENESPNVEVASLARLKSEFNITEFLALATRVIDEGDSDALRAISDLKVKWAAKFGVDAAVAPPLRPVATRPSTPFRHAVVLLHPTIRVLRLPSPDRMASILSRGKEPLPTPLITLPPRQTMREASPSSSSMLPLAIKAHEPLAVPETLTPRVLPPLMHLPSTMPPSVENPAASTLLRAICLLPSWLSFSLIAAAFHNSSRKTLSFVPPTMQNGEIVVRPSLEIVRDGYQRWSTTAVKATSNGFYFFEFKTAAAMEEVPVWIKLRHLLVELWTNEGLSTVASGIGKPLYPDAITRACTRLDFTRVCVMLDISSKFPKHIVIMVPSEDGSESACKVDVEYEWLPPKYNECMSLGHPTKECPSRKPKQSPVSAYVQKPPAPVPREQVRREPRDRKETSAGSGTDLVEREDKGDSRSLWKRLDRLLVNDCWLGAWPNTSYVSLNARTSDHSPLVLHGDVAAQALLAQDRQSPILLHLEFCCKMILRLATKLEQNMLHQRAKLAWMKGGDQCSRIFFPKTLLGGERRHRVIDLCYLRPWARYIISEAEALILVQAVTPNEIKLAVFDIDEVKAPGLDGYSSGFFKAAWPIIREEVTRAIMEFFRTGRLLKQVNSTLISLIPKVNTPTVVAEFRPISCCNVLYKIITKVIVQRMRGVLDKLISPSQNAFVPGRSIGDNILLAQELFHGYNEQQLPPRCALKVDLRKAYDTVEWDFLSAVLTLFGFPAQFISWIEECVTIPSFSVCLNGSPHGFFRGCGAYGRGTLCPHTCLCLFWRS</sequence>
<reference evidence="4" key="1">
    <citation type="submission" date="2020-06" db="EMBL/GenBank/DDBJ databases">
        <authorList>
            <person name="Li T."/>
            <person name="Hu X."/>
            <person name="Zhang T."/>
            <person name="Song X."/>
            <person name="Zhang H."/>
            <person name="Dai N."/>
            <person name="Sheng W."/>
            <person name="Hou X."/>
            <person name="Wei L."/>
        </authorList>
    </citation>
    <scope>NUCLEOTIDE SEQUENCE</scope>
    <source>
        <strain evidence="4">KEN1</strain>
        <tissue evidence="4">Leaf</tissue>
    </source>
</reference>
<dbReference type="InterPro" id="IPR043502">
    <property type="entry name" value="DNA/RNA_pol_sf"/>
</dbReference>
<gene>
    <name evidence="4" type="ORF">Slati_3097800</name>
</gene>
<feature type="region of interest" description="Disordered" evidence="1">
    <location>
        <begin position="616"/>
        <end position="668"/>
    </location>
</feature>
<dbReference type="AlphaFoldDB" id="A0AAW2UVH2"/>
<name>A0AAW2UVH2_9LAMI</name>
<reference evidence="4" key="2">
    <citation type="journal article" date="2024" name="Plant">
        <title>Genomic evolution and insights into agronomic trait innovations of Sesamum species.</title>
        <authorList>
            <person name="Miao H."/>
            <person name="Wang L."/>
            <person name="Qu L."/>
            <person name="Liu H."/>
            <person name="Sun Y."/>
            <person name="Le M."/>
            <person name="Wang Q."/>
            <person name="Wei S."/>
            <person name="Zheng Y."/>
            <person name="Lin W."/>
            <person name="Duan Y."/>
            <person name="Cao H."/>
            <person name="Xiong S."/>
            <person name="Wang X."/>
            <person name="Wei L."/>
            <person name="Li C."/>
            <person name="Ma Q."/>
            <person name="Ju M."/>
            <person name="Zhao R."/>
            <person name="Li G."/>
            <person name="Mu C."/>
            <person name="Tian Q."/>
            <person name="Mei H."/>
            <person name="Zhang T."/>
            <person name="Gao T."/>
            <person name="Zhang H."/>
        </authorList>
    </citation>
    <scope>NUCLEOTIDE SEQUENCE</scope>
    <source>
        <strain evidence="4">KEN1</strain>
    </source>
</reference>
<evidence type="ECO:0000256" key="1">
    <source>
        <dbReference type="SAM" id="MobiDB-lite"/>
    </source>
</evidence>
<dbReference type="SUPFAM" id="SSF56672">
    <property type="entry name" value="DNA/RNA polymerases"/>
    <property type="match status" value="1"/>
</dbReference>
<comment type="caution">
    <text evidence="4">The sequence shown here is derived from an EMBL/GenBank/DDBJ whole genome shotgun (WGS) entry which is preliminary data.</text>
</comment>
<proteinExistence type="predicted"/>
<dbReference type="InterPro" id="IPR052343">
    <property type="entry name" value="Retrotransposon-Effector_Assoc"/>
</dbReference>
<dbReference type="Pfam" id="PF00078">
    <property type="entry name" value="RVT_1"/>
    <property type="match status" value="1"/>
</dbReference>
<evidence type="ECO:0000259" key="2">
    <source>
        <dbReference type="Pfam" id="PF00078"/>
    </source>
</evidence>
<dbReference type="InterPro" id="IPR026960">
    <property type="entry name" value="RVT-Znf"/>
</dbReference>
<feature type="domain" description="Reverse transcriptase zinc-binding" evidence="3">
    <location>
        <begin position="74"/>
        <end position="155"/>
    </location>
</feature>
<feature type="compositionally biased region" description="Basic and acidic residues" evidence="1">
    <location>
        <begin position="644"/>
        <end position="656"/>
    </location>
</feature>
<evidence type="ECO:0000313" key="4">
    <source>
        <dbReference type="EMBL" id="KAL0420749.1"/>
    </source>
</evidence>
<dbReference type="InterPro" id="IPR000477">
    <property type="entry name" value="RT_dom"/>
</dbReference>
<dbReference type="CDD" id="cd01650">
    <property type="entry name" value="RT_nLTR_like"/>
    <property type="match status" value="1"/>
</dbReference>
<evidence type="ECO:0000259" key="3">
    <source>
        <dbReference type="Pfam" id="PF13966"/>
    </source>
</evidence>